<organism evidence="1 2">
    <name type="scientific">Botryotinia fuckeliana (strain T4)</name>
    <name type="common">Noble rot fungus</name>
    <name type="synonym">Botrytis cinerea</name>
    <dbReference type="NCBI Taxonomy" id="999810"/>
    <lineage>
        <taxon>Eukaryota</taxon>
        <taxon>Fungi</taxon>
        <taxon>Dikarya</taxon>
        <taxon>Ascomycota</taxon>
        <taxon>Pezizomycotina</taxon>
        <taxon>Leotiomycetes</taxon>
        <taxon>Helotiales</taxon>
        <taxon>Sclerotiniaceae</taxon>
        <taxon>Botrytis</taxon>
    </lineage>
</organism>
<proteinExistence type="predicted"/>
<dbReference type="Proteomes" id="UP000008177">
    <property type="component" value="Unplaced contigs"/>
</dbReference>
<dbReference type="EMBL" id="FQ790246">
    <property type="protein sequence ID" value="CCD42540.1"/>
    <property type="molecule type" value="Genomic_DNA"/>
</dbReference>
<evidence type="ECO:0000313" key="2">
    <source>
        <dbReference type="Proteomes" id="UP000008177"/>
    </source>
</evidence>
<gene>
    <name evidence="1" type="ORF">BofuT4_P076230.1</name>
</gene>
<dbReference type="HOGENOM" id="CLU_2183525_0_0_1"/>
<sequence>MNINNGKNAFGERAAMSIDEQRKGSNTSSNKKLVVRCIRRFADYPYLPLAGRFTVVLCLGESQSEQRCSSSGTSVVDYIHTYLHRNLKFARRLYSQSTRFAVFFKSRYV</sequence>
<reference evidence="2" key="1">
    <citation type="journal article" date="2011" name="PLoS Genet.">
        <title>Genomic analysis of the necrotrophic fungal pathogens Sclerotinia sclerotiorum and Botrytis cinerea.</title>
        <authorList>
            <person name="Amselem J."/>
            <person name="Cuomo C.A."/>
            <person name="van Kan J.A."/>
            <person name="Viaud M."/>
            <person name="Benito E.P."/>
            <person name="Couloux A."/>
            <person name="Coutinho P.M."/>
            <person name="de Vries R.P."/>
            <person name="Dyer P.S."/>
            <person name="Fillinger S."/>
            <person name="Fournier E."/>
            <person name="Gout L."/>
            <person name="Hahn M."/>
            <person name="Kohn L."/>
            <person name="Lapalu N."/>
            <person name="Plummer K.M."/>
            <person name="Pradier J.M."/>
            <person name="Quevillon E."/>
            <person name="Sharon A."/>
            <person name="Simon A."/>
            <person name="ten Have A."/>
            <person name="Tudzynski B."/>
            <person name="Tudzynski P."/>
            <person name="Wincker P."/>
            <person name="Andrew M."/>
            <person name="Anthouard V."/>
            <person name="Beever R.E."/>
            <person name="Beffa R."/>
            <person name="Benoit I."/>
            <person name="Bouzid O."/>
            <person name="Brault B."/>
            <person name="Chen Z."/>
            <person name="Choquer M."/>
            <person name="Collemare J."/>
            <person name="Cotton P."/>
            <person name="Danchin E.G."/>
            <person name="Da Silva C."/>
            <person name="Gautier A."/>
            <person name="Giraud C."/>
            <person name="Giraud T."/>
            <person name="Gonzalez C."/>
            <person name="Grossetete S."/>
            <person name="Guldener U."/>
            <person name="Henrissat B."/>
            <person name="Howlett B.J."/>
            <person name="Kodira C."/>
            <person name="Kretschmer M."/>
            <person name="Lappartient A."/>
            <person name="Leroch M."/>
            <person name="Levis C."/>
            <person name="Mauceli E."/>
            <person name="Neuveglise C."/>
            <person name="Oeser B."/>
            <person name="Pearson M."/>
            <person name="Poulain J."/>
            <person name="Poussereau N."/>
            <person name="Quesneville H."/>
            <person name="Rascle C."/>
            <person name="Schumacher J."/>
            <person name="Segurens B."/>
            <person name="Sexton A."/>
            <person name="Silva E."/>
            <person name="Sirven C."/>
            <person name="Soanes D.M."/>
            <person name="Talbot N.J."/>
            <person name="Templeton M."/>
            <person name="Yandava C."/>
            <person name="Yarden O."/>
            <person name="Zeng Q."/>
            <person name="Rollins J.A."/>
            <person name="Lebrun M.H."/>
            <person name="Dickman M."/>
        </authorList>
    </citation>
    <scope>NUCLEOTIDE SEQUENCE [LARGE SCALE GENOMIC DNA]</scope>
    <source>
        <strain evidence="2">T4</strain>
    </source>
</reference>
<name>G2XNT4_BOTF4</name>
<dbReference type="InParanoid" id="G2XNT4"/>
<protein>
    <submittedName>
        <fullName evidence="1">Uncharacterized protein</fullName>
    </submittedName>
</protein>
<dbReference type="AlphaFoldDB" id="G2XNT4"/>
<evidence type="ECO:0000313" key="1">
    <source>
        <dbReference type="EMBL" id="CCD42540.1"/>
    </source>
</evidence>
<accession>G2XNT4</accession>